<dbReference type="RefSeq" id="XP_067489171.1">
    <property type="nucleotide sequence ID" value="XM_067637679.1"/>
</dbReference>
<proteinExistence type="predicted"/>
<evidence type="ECO:0000313" key="2">
    <source>
        <dbReference type="EMBL" id="RVD83627.1"/>
    </source>
</evidence>
<gene>
    <name evidence="2" type="ORF">DFL_008009</name>
</gene>
<evidence type="ECO:0000313" key="3">
    <source>
        <dbReference type="Proteomes" id="UP000283090"/>
    </source>
</evidence>
<feature type="compositionally biased region" description="Basic and acidic residues" evidence="1">
    <location>
        <begin position="67"/>
        <end position="82"/>
    </location>
</feature>
<accession>A0A436ZXA8</accession>
<dbReference type="Proteomes" id="UP000283090">
    <property type="component" value="Unassembled WGS sequence"/>
</dbReference>
<protein>
    <submittedName>
        <fullName evidence="2">Uncharacterized protein</fullName>
    </submittedName>
</protein>
<evidence type="ECO:0000256" key="1">
    <source>
        <dbReference type="SAM" id="MobiDB-lite"/>
    </source>
</evidence>
<name>A0A436ZXA8_ARTFL</name>
<feature type="region of interest" description="Disordered" evidence="1">
    <location>
        <begin position="67"/>
        <end position="113"/>
    </location>
</feature>
<sequence>MERSKHKLRSIPRPNFPHTFIVISVSIWSPIRVPAAAPEAAPEALAEPGPLAEPDYGYYSPPSYYKPEYKPKHHEEYKDEHKGKHREKHEHERKPYEPYKPYKPYEPSNYSNK</sequence>
<keyword evidence="3" id="KW-1185">Reference proteome</keyword>
<organism evidence="2 3">
    <name type="scientific">Arthrobotrys flagrans</name>
    <name type="common">Nematode-trapping fungus</name>
    <name type="synonym">Trichothecium flagrans</name>
    <dbReference type="NCBI Taxonomy" id="97331"/>
    <lineage>
        <taxon>Eukaryota</taxon>
        <taxon>Fungi</taxon>
        <taxon>Dikarya</taxon>
        <taxon>Ascomycota</taxon>
        <taxon>Pezizomycotina</taxon>
        <taxon>Orbiliomycetes</taxon>
        <taxon>Orbiliales</taxon>
        <taxon>Orbiliaceae</taxon>
        <taxon>Arthrobotrys</taxon>
    </lineage>
</organism>
<dbReference type="VEuPathDB" id="FungiDB:DFL_008009"/>
<dbReference type="GeneID" id="93590320"/>
<dbReference type="EMBL" id="SAEB01000009">
    <property type="protein sequence ID" value="RVD83627.1"/>
    <property type="molecule type" value="Genomic_DNA"/>
</dbReference>
<dbReference type="AlphaFoldDB" id="A0A436ZXA8"/>
<reference evidence="2 3" key="1">
    <citation type="submission" date="2019-01" db="EMBL/GenBank/DDBJ databases">
        <title>Intercellular communication is required for trap formation in the nematode-trapping fungus Duddingtonia flagrans.</title>
        <authorList>
            <person name="Youssar L."/>
            <person name="Wernet V."/>
            <person name="Hensel N."/>
            <person name="Hildebrandt H.-G."/>
            <person name="Fischer R."/>
        </authorList>
    </citation>
    <scope>NUCLEOTIDE SEQUENCE [LARGE SCALE GENOMIC DNA]</scope>
    <source>
        <strain evidence="2 3">CBS H-5679</strain>
    </source>
</reference>
<comment type="caution">
    <text evidence="2">The sequence shown here is derived from an EMBL/GenBank/DDBJ whole genome shotgun (WGS) entry which is preliminary data.</text>
</comment>